<dbReference type="GO" id="GO:0005882">
    <property type="term" value="C:intermediate filament"/>
    <property type="evidence" value="ECO:0007669"/>
    <property type="project" value="UniProtKB-KW"/>
</dbReference>
<dbReference type="InterPro" id="IPR039008">
    <property type="entry name" value="IF_rod_dom"/>
</dbReference>
<evidence type="ECO:0000259" key="7">
    <source>
        <dbReference type="PROSITE" id="PS51842"/>
    </source>
</evidence>
<feature type="coiled-coil region" evidence="4">
    <location>
        <begin position="207"/>
        <end position="325"/>
    </location>
</feature>
<feature type="coiled-coil region" evidence="4">
    <location>
        <begin position="136"/>
        <end position="177"/>
    </location>
</feature>
<dbReference type="InterPro" id="IPR036415">
    <property type="entry name" value="Lamin_tail_dom_sf"/>
</dbReference>
<evidence type="ECO:0000313" key="8">
    <source>
        <dbReference type="EMBL" id="ESO03612.1"/>
    </source>
</evidence>
<dbReference type="EMBL" id="AMQM01004502">
    <property type="status" value="NOT_ANNOTATED_CDS"/>
    <property type="molecule type" value="Genomic_DNA"/>
</dbReference>
<evidence type="ECO:0000256" key="4">
    <source>
        <dbReference type="SAM" id="Coils"/>
    </source>
</evidence>
<dbReference type="OrthoDB" id="2441647at2759"/>
<dbReference type="InParanoid" id="T1F6N5"/>
<dbReference type="GO" id="GO:0090435">
    <property type="term" value="P:protein localization to nuclear envelope"/>
    <property type="evidence" value="ECO:0000318"/>
    <property type="project" value="GO_Central"/>
</dbReference>
<reference evidence="8 10" key="2">
    <citation type="journal article" date="2013" name="Nature">
        <title>Insights into bilaterian evolution from three spiralian genomes.</title>
        <authorList>
            <person name="Simakov O."/>
            <person name="Marletaz F."/>
            <person name="Cho S.J."/>
            <person name="Edsinger-Gonzales E."/>
            <person name="Havlak P."/>
            <person name="Hellsten U."/>
            <person name="Kuo D.H."/>
            <person name="Larsson T."/>
            <person name="Lv J."/>
            <person name="Arendt D."/>
            <person name="Savage R."/>
            <person name="Osoegawa K."/>
            <person name="de Jong P."/>
            <person name="Grimwood J."/>
            <person name="Chapman J.A."/>
            <person name="Shapiro H."/>
            <person name="Aerts A."/>
            <person name="Otillar R.P."/>
            <person name="Terry A.Y."/>
            <person name="Boore J.L."/>
            <person name="Grigoriev I.V."/>
            <person name="Lindberg D.R."/>
            <person name="Seaver E.C."/>
            <person name="Weisblat D.A."/>
            <person name="Putnam N.H."/>
            <person name="Rokhsar D.S."/>
        </authorList>
    </citation>
    <scope>NUCLEOTIDE SEQUENCE</scope>
</reference>
<dbReference type="EMBL" id="KB096590">
    <property type="protein sequence ID" value="ESO03612.1"/>
    <property type="molecule type" value="Genomic_DNA"/>
</dbReference>
<organism evidence="9 10">
    <name type="scientific">Helobdella robusta</name>
    <name type="common">Californian leech</name>
    <dbReference type="NCBI Taxonomy" id="6412"/>
    <lineage>
        <taxon>Eukaryota</taxon>
        <taxon>Metazoa</taxon>
        <taxon>Spiralia</taxon>
        <taxon>Lophotrochozoa</taxon>
        <taxon>Annelida</taxon>
        <taxon>Clitellata</taxon>
        <taxon>Hirudinea</taxon>
        <taxon>Rhynchobdellida</taxon>
        <taxon>Glossiphoniidae</taxon>
        <taxon>Helobdella</taxon>
    </lineage>
</organism>
<dbReference type="Gene3D" id="2.60.40.1260">
    <property type="entry name" value="Lamin Tail domain"/>
    <property type="match status" value="1"/>
</dbReference>
<dbReference type="KEGG" id="hro:HELRODRAFT_173304"/>
<keyword evidence="2 4" id="KW-0175">Coiled coil</keyword>
<dbReference type="GO" id="GO:0031507">
    <property type="term" value="P:heterochromatin formation"/>
    <property type="evidence" value="ECO:0000318"/>
    <property type="project" value="GO_Central"/>
</dbReference>
<accession>T1F6N5</accession>
<dbReference type="RefSeq" id="XP_009018169.1">
    <property type="nucleotide sequence ID" value="XM_009019921.1"/>
</dbReference>
<dbReference type="STRING" id="6412.T1F6N5"/>
<dbReference type="Gene3D" id="1.20.5.500">
    <property type="entry name" value="Single helix bin"/>
    <property type="match status" value="1"/>
</dbReference>
<evidence type="ECO:0000313" key="9">
    <source>
        <dbReference type="EnsemblMetazoa" id="HelroP173304"/>
    </source>
</evidence>
<dbReference type="Proteomes" id="UP000015101">
    <property type="component" value="Unassembled WGS sequence"/>
</dbReference>
<dbReference type="HOGENOM" id="CLU_012560_7_0_1"/>
<dbReference type="SUPFAM" id="SSF64593">
    <property type="entry name" value="Intermediate filament protein, coiled coil region"/>
    <property type="match status" value="2"/>
</dbReference>
<evidence type="ECO:0000256" key="3">
    <source>
        <dbReference type="RuleBase" id="RU000685"/>
    </source>
</evidence>
<evidence type="ECO:0000256" key="2">
    <source>
        <dbReference type="ARBA" id="ARBA00023054"/>
    </source>
</evidence>
<dbReference type="InterPro" id="IPR018039">
    <property type="entry name" value="IF_conserved"/>
</dbReference>
<dbReference type="PROSITE" id="PS51842">
    <property type="entry name" value="IF_ROD_2"/>
    <property type="match status" value="1"/>
</dbReference>
<protein>
    <recommendedName>
        <fullName evidence="11">IF rod domain-containing protein</fullName>
    </recommendedName>
</protein>
<sequence>MSRQYSTTSTTTTSSSSDSQSPNRIGGSVDPPIVATNVDLYASRPKSSVGPPLFGIENLEPLLHGNVTAVVPQPNVRPIIAGRSVIINRSVADPFNRGSRAYHSEKMYRVVNLGSMQPGTYAAVATTGVGAVMESRDKEKRDMQDLNERLANYLEKVRFLEAQNRNLCIELERLKQKWGQETSQIKSMYQIELDEARRLLDEAVKGKGKLEIKVASLEEYIEELRQKLEESNSVALQWKEKWEGSIQRVSDAEAEVSAIRRRMEGMEVEKERDKKALAKLQELLANVRQDLDNESYSHLEAASRLQSLEEELAFVKAVHEQEMKEMAALVNRDTTSDNRAFWKNEMGAALKEIQEMYEEKLDTLRSDMESSYNFKVQEFRTGATKNNMEVVHSKEENKRLKTTLVELRDRLSLLEGQNLGLQRELESLKRDGEVRERDLERENTLLKTDIAKLRAEMDAIMMELQHIMDTKLGLEMEIAAYRKLLEGEEHRLVELEAHLNKATKATPAPPQVAPKPYKESSSSSTTTTTTINRSGSSFSSNSSSSGASSSSGGGSSSSSGYGGSFYKNEQSSKAAARSGQPKYSYQRNSKGPCGIADAAMNGTFVVLENTGRKEENIGQWTVKRILSDVESLEYVLQPNVFIKPNTTIRQSTSLITLYKWVLIENIWSLGSKPSTALYSDIESELTSWGVADNVVTKLIAPNGEMTFLLAPCVKSEEKAQASPCCCESDKKIHFVDEIFSNFQKFFARKKIRCSTFLKVFTGVSQNI</sequence>
<evidence type="ECO:0000259" key="6">
    <source>
        <dbReference type="PROSITE" id="PS51841"/>
    </source>
</evidence>
<dbReference type="PANTHER" id="PTHR45721:SF12">
    <property type="entry name" value="INTERMEDIATE FILAMENT PROTEIN IFA-1"/>
    <property type="match status" value="1"/>
</dbReference>
<reference evidence="9" key="3">
    <citation type="submission" date="2015-06" db="UniProtKB">
        <authorList>
            <consortium name="EnsemblMetazoa"/>
        </authorList>
    </citation>
    <scope>IDENTIFICATION</scope>
</reference>
<dbReference type="GO" id="GO:0005200">
    <property type="term" value="F:structural constituent of cytoskeleton"/>
    <property type="evidence" value="ECO:0000318"/>
    <property type="project" value="GO_Central"/>
</dbReference>
<dbReference type="CTD" id="20204484"/>
<dbReference type="Gene3D" id="1.20.5.170">
    <property type="match status" value="1"/>
</dbReference>
<dbReference type="GO" id="GO:0007097">
    <property type="term" value="P:nuclear migration"/>
    <property type="evidence" value="ECO:0000318"/>
    <property type="project" value="GO_Central"/>
</dbReference>
<dbReference type="PROSITE" id="PS51841">
    <property type="entry name" value="LTD"/>
    <property type="match status" value="1"/>
</dbReference>
<comment type="similarity">
    <text evidence="3">Belongs to the intermediate filament family.</text>
</comment>
<dbReference type="GO" id="GO:0051664">
    <property type="term" value="P:nuclear pore localization"/>
    <property type="evidence" value="ECO:0000318"/>
    <property type="project" value="GO_Central"/>
</dbReference>
<dbReference type="eggNOG" id="KOG0977">
    <property type="taxonomic scope" value="Eukaryota"/>
</dbReference>
<reference evidence="10" key="1">
    <citation type="submission" date="2012-12" db="EMBL/GenBank/DDBJ databases">
        <authorList>
            <person name="Hellsten U."/>
            <person name="Grimwood J."/>
            <person name="Chapman J.A."/>
            <person name="Shapiro H."/>
            <person name="Aerts A."/>
            <person name="Otillar R.P."/>
            <person name="Terry A.Y."/>
            <person name="Boore J.L."/>
            <person name="Simakov O."/>
            <person name="Marletaz F."/>
            <person name="Cho S.-J."/>
            <person name="Edsinger-Gonzales E."/>
            <person name="Havlak P."/>
            <person name="Kuo D.-H."/>
            <person name="Larsson T."/>
            <person name="Lv J."/>
            <person name="Arendt D."/>
            <person name="Savage R."/>
            <person name="Osoegawa K."/>
            <person name="de Jong P."/>
            <person name="Lindberg D.R."/>
            <person name="Seaver E.C."/>
            <person name="Weisblat D.A."/>
            <person name="Putnam N.H."/>
            <person name="Grigoriev I.V."/>
            <person name="Rokhsar D.S."/>
        </authorList>
    </citation>
    <scope>NUCLEOTIDE SEQUENCE</scope>
</reference>
<evidence type="ECO:0000256" key="5">
    <source>
        <dbReference type="SAM" id="MobiDB-lite"/>
    </source>
</evidence>
<dbReference type="GO" id="GO:0006998">
    <property type="term" value="P:nuclear envelope organization"/>
    <property type="evidence" value="ECO:0000318"/>
    <property type="project" value="GO_Central"/>
</dbReference>
<dbReference type="PANTHER" id="PTHR45721">
    <property type="entry name" value="LAMIN DM0-RELATED"/>
    <property type="match status" value="1"/>
</dbReference>
<feature type="region of interest" description="Disordered" evidence="5">
    <location>
        <begin position="1"/>
        <end position="31"/>
    </location>
</feature>
<evidence type="ECO:0000313" key="10">
    <source>
        <dbReference type="Proteomes" id="UP000015101"/>
    </source>
</evidence>
<dbReference type="PROSITE" id="PS00226">
    <property type="entry name" value="IF_ROD_1"/>
    <property type="match status" value="1"/>
</dbReference>
<dbReference type="EnsemblMetazoa" id="HelroT173304">
    <property type="protein sequence ID" value="HelroP173304"/>
    <property type="gene ID" value="HelroG173304"/>
</dbReference>
<keyword evidence="10" id="KW-1185">Reference proteome</keyword>
<dbReference type="AlphaFoldDB" id="T1F6N5"/>
<dbReference type="GeneID" id="20204484"/>
<dbReference type="GO" id="GO:0005652">
    <property type="term" value="C:nuclear lamina"/>
    <property type="evidence" value="ECO:0000318"/>
    <property type="project" value="GO_Central"/>
</dbReference>
<feature type="domain" description="LTD" evidence="6">
    <location>
        <begin position="581"/>
        <end position="725"/>
    </location>
</feature>
<evidence type="ECO:0008006" key="11">
    <source>
        <dbReference type="Google" id="ProtNLM"/>
    </source>
</evidence>
<feature type="compositionally biased region" description="Gly residues" evidence="5">
    <location>
        <begin position="551"/>
        <end position="562"/>
    </location>
</feature>
<dbReference type="Gene3D" id="1.20.5.1160">
    <property type="entry name" value="Vasodilator-stimulated phosphoprotein"/>
    <property type="match status" value="2"/>
</dbReference>
<name>T1F6N5_HELRO</name>
<feature type="compositionally biased region" description="Low complexity" evidence="5">
    <location>
        <begin position="520"/>
        <end position="550"/>
    </location>
</feature>
<gene>
    <name evidence="9" type="primary">20204484</name>
    <name evidence="8" type="ORF">HELRODRAFT_173304</name>
</gene>
<keyword evidence="1 3" id="KW-0403">Intermediate filament</keyword>
<feature type="region of interest" description="Disordered" evidence="5">
    <location>
        <begin position="501"/>
        <end position="562"/>
    </location>
</feature>
<dbReference type="SMART" id="SM01391">
    <property type="entry name" value="Filament"/>
    <property type="match status" value="1"/>
</dbReference>
<feature type="compositionally biased region" description="Low complexity" evidence="5">
    <location>
        <begin position="1"/>
        <end position="17"/>
    </location>
</feature>
<dbReference type="InterPro" id="IPR001322">
    <property type="entry name" value="Lamin_tail_dom"/>
</dbReference>
<feature type="domain" description="IF rod" evidence="7">
    <location>
        <begin position="139"/>
        <end position="492"/>
    </location>
</feature>
<proteinExistence type="inferred from homology"/>
<dbReference type="SUPFAM" id="SSF74853">
    <property type="entry name" value="Lamin A/C globular tail domain"/>
    <property type="match status" value="1"/>
</dbReference>
<evidence type="ECO:0000256" key="1">
    <source>
        <dbReference type="ARBA" id="ARBA00022754"/>
    </source>
</evidence>
<dbReference type="Pfam" id="PF00038">
    <property type="entry name" value="Filament"/>
    <property type="match status" value="1"/>
</dbReference>